<dbReference type="EMBL" id="CP010951">
    <property type="protein sequence ID" value="AMO23830.1"/>
    <property type="molecule type" value="Genomic_DNA"/>
</dbReference>
<dbReference type="Gene3D" id="3.40.50.2300">
    <property type="match status" value="2"/>
</dbReference>
<dbReference type="InterPro" id="IPR028082">
    <property type="entry name" value="Peripla_BP_I"/>
</dbReference>
<protein>
    <submittedName>
        <fullName evidence="5">ABC transporter substrate-binding protein</fullName>
    </submittedName>
</protein>
<name>A0A127JV21_9BURK</name>
<evidence type="ECO:0000256" key="3">
    <source>
        <dbReference type="SAM" id="SignalP"/>
    </source>
</evidence>
<accession>A0A127JV21</accession>
<dbReference type="CDD" id="cd06326">
    <property type="entry name" value="PBP1_ABC_ligand_binding-like"/>
    <property type="match status" value="1"/>
</dbReference>
<dbReference type="SUPFAM" id="SSF53822">
    <property type="entry name" value="Periplasmic binding protein-like I"/>
    <property type="match status" value="1"/>
</dbReference>
<dbReference type="OrthoDB" id="9777352at2"/>
<evidence type="ECO:0000313" key="6">
    <source>
        <dbReference type="Proteomes" id="UP000070433"/>
    </source>
</evidence>
<dbReference type="RefSeq" id="WP_061500799.1">
    <property type="nucleotide sequence ID" value="NZ_CP010951.1"/>
</dbReference>
<comment type="similarity">
    <text evidence="1">Belongs to the leucine-binding protein family.</text>
</comment>
<reference evidence="5 6" key="1">
    <citation type="journal article" date="2014" name="Int. J. Syst. Evol. Microbiol.">
        <title>Ramlibacter solisilvae sp. nov., isolated from forest soil, and emended description of the genus Ramlibacter.</title>
        <authorList>
            <person name="Lee H.J."/>
            <person name="Lee S.H."/>
            <person name="Lee S.S."/>
            <person name="Lee J.S."/>
            <person name="Kim Y."/>
            <person name="Kim S.C."/>
            <person name="Jeon C.O."/>
        </authorList>
    </citation>
    <scope>NUCLEOTIDE SEQUENCE [LARGE SCALE GENOMIC DNA]</scope>
    <source>
        <strain evidence="5 6">5-10</strain>
    </source>
</reference>
<proteinExistence type="inferred from homology"/>
<organism evidence="5 6">
    <name type="scientific">Ramlibacter tataouinensis</name>
    <dbReference type="NCBI Taxonomy" id="94132"/>
    <lineage>
        <taxon>Bacteria</taxon>
        <taxon>Pseudomonadati</taxon>
        <taxon>Pseudomonadota</taxon>
        <taxon>Betaproteobacteria</taxon>
        <taxon>Burkholderiales</taxon>
        <taxon>Comamonadaceae</taxon>
        <taxon>Ramlibacter</taxon>
    </lineage>
</organism>
<keyword evidence="2 3" id="KW-0732">Signal</keyword>
<gene>
    <name evidence="5" type="ORF">UC35_14280</name>
</gene>
<dbReference type="Proteomes" id="UP000070433">
    <property type="component" value="Chromosome"/>
</dbReference>
<dbReference type="PATRIC" id="fig|94132.3.peg.2906"/>
<dbReference type="PANTHER" id="PTHR47235:SF1">
    <property type="entry name" value="BLR6548 PROTEIN"/>
    <property type="match status" value="1"/>
</dbReference>
<dbReference type="InterPro" id="IPR028081">
    <property type="entry name" value="Leu-bd"/>
</dbReference>
<evidence type="ECO:0000256" key="2">
    <source>
        <dbReference type="ARBA" id="ARBA00022729"/>
    </source>
</evidence>
<evidence type="ECO:0000256" key="1">
    <source>
        <dbReference type="ARBA" id="ARBA00010062"/>
    </source>
</evidence>
<keyword evidence="6" id="KW-1185">Reference proteome</keyword>
<feature type="domain" description="Leucine-binding protein" evidence="4">
    <location>
        <begin position="36"/>
        <end position="357"/>
    </location>
</feature>
<dbReference type="PANTHER" id="PTHR47235">
    <property type="entry name" value="BLR6548 PROTEIN"/>
    <property type="match status" value="1"/>
</dbReference>
<evidence type="ECO:0000313" key="5">
    <source>
        <dbReference type="EMBL" id="AMO23830.1"/>
    </source>
</evidence>
<feature type="chain" id="PRO_5007449729" evidence="3">
    <location>
        <begin position="28"/>
        <end position="379"/>
    </location>
</feature>
<feature type="signal peptide" evidence="3">
    <location>
        <begin position="1"/>
        <end position="27"/>
    </location>
</feature>
<sequence length="379" mass="39559">MKFTRSMAVHAMVAVLALLGAAAPAIANDGVSKSSIVIGQSVALTGPGSALAEPFHQGAKLFFDRLNAAGGIQGRKVELVTLDDRGNPKLTADNTKKLLDQGVLSLFGYYGSPQVTAAYPLIKDGEVLMFAPMAGADELRGAMYANVYTLRPGYAEEAAAISRHAGMLGTAKKFGVLHGGDSESLAALDSALRTMPSTGVNVVASSTLQAGSIANSVDKVVAAGPQSVLLIGNASTAAGAIRDLRAKNFRGPIYGFSNTGESLLAEEIGPEGAGVVVVRVVPKSDAPKIAIVRELMQEAQAAKLGKPNVYMLEGYIAASLYAEALRRIPRDPTRAKFKKALSSLDDVNLGGFRAHLADDRVASKLVELSLIDSQGRVRE</sequence>
<dbReference type="Pfam" id="PF13458">
    <property type="entry name" value="Peripla_BP_6"/>
    <property type="match status" value="1"/>
</dbReference>
<dbReference type="AlphaFoldDB" id="A0A127JV21"/>
<evidence type="ECO:0000259" key="4">
    <source>
        <dbReference type="Pfam" id="PF13458"/>
    </source>
</evidence>